<evidence type="ECO:0000256" key="3">
    <source>
        <dbReference type="ARBA" id="ARBA00022448"/>
    </source>
</evidence>
<keyword evidence="5 7" id="KW-0067">ATP-binding</keyword>
<evidence type="ECO:0000313" key="8">
    <source>
        <dbReference type="Proteomes" id="UP000009881"/>
    </source>
</evidence>
<dbReference type="CDD" id="cd03257">
    <property type="entry name" value="ABC_NikE_OppD_transporters"/>
    <property type="match status" value="1"/>
</dbReference>
<dbReference type="InterPro" id="IPR003593">
    <property type="entry name" value="AAA+_ATPase"/>
</dbReference>
<name>K9H454_9PROT</name>
<dbReference type="Proteomes" id="UP000009881">
    <property type="component" value="Unassembled WGS sequence"/>
</dbReference>
<dbReference type="InterPro" id="IPR017871">
    <property type="entry name" value="ABC_transporter-like_CS"/>
</dbReference>
<evidence type="ECO:0000256" key="2">
    <source>
        <dbReference type="ARBA" id="ARBA00005417"/>
    </source>
</evidence>
<dbReference type="PROSITE" id="PS00211">
    <property type="entry name" value="ABC_TRANSPORTER_1"/>
    <property type="match status" value="1"/>
</dbReference>
<dbReference type="GO" id="GO:0016887">
    <property type="term" value="F:ATP hydrolysis activity"/>
    <property type="evidence" value="ECO:0007669"/>
    <property type="project" value="InterPro"/>
</dbReference>
<dbReference type="eggNOG" id="COG4608">
    <property type="taxonomic scope" value="Bacteria"/>
</dbReference>
<dbReference type="GO" id="GO:0005886">
    <property type="term" value="C:plasma membrane"/>
    <property type="evidence" value="ECO:0007669"/>
    <property type="project" value="UniProtKB-SubCell"/>
</dbReference>
<dbReference type="STRING" id="1238182.C882_3611"/>
<dbReference type="EMBL" id="ANHY01000005">
    <property type="protein sequence ID" value="EKV31859.1"/>
    <property type="molecule type" value="Genomic_DNA"/>
</dbReference>
<dbReference type="Pfam" id="PF08352">
    <property type="entry name" value="oligo_HPY"/>
    <property type="match status" value="1"/>
</dbReference>
<dbReference type="InterPro" id="IPR050319">
    <property type="entry name" value="ABC_transp_ATP-bind"/>
</dbReference>
<proteinExistence type="inferred from homology"/>
<evidence type="ECO:0000259" key="6">
    <source>
        <dbReference type="PROSITE" id="PS50893"/>
    </source>
</evidence>
<dbReference type="SUPFAM" id="SSF52540">
    <property type="entry name" value="P-loop containing nucleoside triphosphate hydrolases"/>
    <property type="match status" value="1"/>
</dbReference>
<dbReference type="GO" id="GO:0005524">
    <property type="term" value="F:ATP binding"/>
    <property type="evidence" value="ECO:0007669"/>
    <property type="project" value="UniProtKB-KW"/>
</dbReference>
<dbReference type="Gene3D" id="3.40.50.300">
    <property type="entry name" value="P-loop containing nucleotide triphosphate hydrolases"/>
    <property type="match status" value="1"/>
</dbReference>
<comment type="caution">
    <text evidence="7">The sequence shown here is derived from an EMBL/GenBank/DDBJ whole genome shotgun (WGS) entry which is preliminary data.</text>
</comment>
<dbReference type="PATRIC" id="fig|1238182.3.peg.1282"/>
<dbReference type="AlphaFoldDB" id="K9H454"/>
<gene>
    <name evidence="7" type="ORF">C882_3611</name>
</gene>
<dbReference type="FunFam" id="3.40.50.300:FF:000016">
    <property type="entry name" value="Oligopeptide ABC transporter ATP-binding component"/>
    <property type="match status" value="1"/>
</dbReference>
<evidence type="ECO:0000256" key="4">
    <source>
        <dbReference type="ARBA" id="ARBA00022741"/>
    </source>
</evidence>
<dbReference type="PANTHER" id="PTHR43776:SF7">
    <property type="entry name" value="D,D-DIPEPTIDE TRANSPORT ATP-BINDING PROTEIN DDPF-RELATED"/>
    <property type="match status" value="1"/>
</dbReference>
<comment type="similarity">
    <text evidence="2">Belongs to the ABC transporter superfamily.</text>
</comment>
<evidence type="ECO:0000256" key="5">
    <source>
        <dbReference type="ARBA" id="ARBA00022840"/>
    </source>
</evidence>
<keyword evidence="3" id="KW-0813">Transport</keyword>
<evidence type="ECO:0000313" key="7">
    <source>
        <dbReference type="EMBL" id="EKV31859.1"/>
    </source>
</evidence>
<sequence>MSTLLEVEHLKVRFRSMGALRALMRRVKDPYIDAVCDVSFRIGRGETLGLVGESGSGKSTIARALMGLIPSHGGSMRFDGTELRGLSQRAYKPVRRDMAMMFQDPVGSLSPRLTVRSLITEPFRIHGVRDRDMDAETRRLLEMVGLPAGFAQRFPHQLSGGQARRVGVARALALDPRLVIADEPTAGLDVSIQGEVMNLLAELQDRLGIGMVVITHNLNVVRHISDQMAVMYLGRFVEQGPTEEVFHRPRHPYTEVLLSANPEPDPDAKLHRVEARGDIPSLAHRPTGCEFHTRCPRARDYCREVAPALSSAAPDHTYTCHFPLEADAKERRLEA</sequence>
<accession>K9H454</accession>
<protein>
    <submittedName>
        <fullName evidence="7">Oligopeptide transport ATP-binding protein OppF</fullName>
    </submittedName>
</protein>
<dbReference type="InterPro" id="IPR027417">
    <property type="entry name" value="P-loop_NTPase"/>
</dbReference>
<reference evidence="7 8" key="1">
    <citation type="journal article" date="2013" name="Genome Announc.">
        <title>Draft Genome Sequence of an Alphaproteobacterium, Caenispirillum salinarum AK4(T), Isolated from a Solar Saltern.</title>
        <authorList>
            <person name="Khatri I."/>
            <person name="Singh A."/>
            <person name="Korpole S."/>
            <person name="Pinnaka A.K."/>
            <person name="Subramanian S."/>
        </authorList>
    </citation>
    <scope>NUCLEOTIDE SEQUENCE [LARGE SCALE GENOMIC DNA]</scope>
    <source>
        <strain evidence="7 8">AK4</strain>
    </source>
</reference>
<dbReference type="GO" id="GO:0015833">
    <property type="term" value="P:peptide transport"/>
    <property type="evidence" value="ECO:0007669"/>
    <property type="project" value="InterPro"/>
</dbReference>
<dbReference type="PANTHER" id="PTHR43776">
    <property type="entry name" value="TRANSPORT ATP-BINDING PROTEIN"/>
    <property type="match status" value="1"/>
</dbReference>
<dbReference type="GO" id="GO:0055085">
    <property type="term" value="P:transmembrane transport"/>
    <property type="evidence" value="ECO:0007669"/>
    <property type="project" value="UniProtKB-ARBA"/>
</dbReference>
<comment type="subcellular location">
    <subcellularLocation>
        <location evidence="1">Cell inner membrane</location>
        <topology evidence="1">Peripheral membrane protein</topology>
    </subcellularLocation>
</comment>
<organism evidence="7 8">
    <name type="scientific">Caenispirillum salinarum AK4</name>
    <dbReference type="NCBI Taxonomy" id="1238182"/>
    <lineage>
        <taxon>Bacteria</taxon>
        <taxon>Pseudomonadati</taxon>
        <taxon>Pseudomonadota</taxon>
        <taxon>Alphaproteobacteria</taxon>
        <taxon>Rhodospirillales</taxon>
        <taxon>Novispirillaceae</taxon>
        <taxon>Caenispirillum</taxon>
    </lineage>
</organism>
<dbReference type="SMART" id="SM00382">
    <property type="entry name" value="AAA"/>
    <property type="match status" value="1"/>
</dbReference>
<dbReference type="Pfam" id="PF00005">
    <property type="entry name" value="ABC_tran"/>
    <property type="match status" value="1"/>
</dbReference>
<dbReference type="InterPro" id="IPR013563">
    <property type="entry name" value="Oligopep_ABC_C"/>
</dbReference>
<feature type="domain" description="ABC transporter" evidence="6">
    <location>
        <begin position="12"/>
        <end position="258"/>
    </location>
</feature>
<dbReference type="InterPro" id="IPR003439">
    <property type="entry name" value="ABC_transporter-like_ATP-bd"/>
</dbReference>
<dbReference type="OrthoDB" id="9767950at2"/>
<dbReference type="RefSeq" id="WP_009539728.1">
    <property type="nucleotide sequence ID" value="NZ_ANHY01000005.1"/>
</dbReference>
<keyword evidence="4" id="KW-0547">Nucleotide-binding</keyword>
<dbReference type="PROSITE" id="PS50893">
    <property type="entry name" value="ABC_TRANSPORTER_2"/>
    <property type="match status" value="1"/>
</dbReference>
<keyword evidence="8" id="KW-1185">Reference proteome</keyword>
<evidence type="ECO:0000256" key="1">
    <source>
        <dbReference type="ARBA" id="ARBA00004417"/>
    </source>
</evidence>
<dbReference type="NCBIfam" id="TIGR01727">
    <property type="entry name" value="oligo_HPY"/>
    <property type="match status" value="1"/>
</dbReference>